<organism evidence="8 9">
    <name type="scientific">Porites lobata</name>
    <dbReference type="NCBI Taxonomy" id="104759"/>
    <lineage>
        <taxon>Eukaryota</taxon>
        <taxon>Metazoa</taxon>
        <taxon>Cnidaria</taxon>
        <taxon>Anthozoa</taxon>
        <taxon>Hexacorallia</taxon>
        <taxon>Scleractinia</taxon>
        <taxon>Fungiina</taxon>
        <taxon>Poritidae</taxon>
        <taxon>Porites</taxon>
    </lineage>
</organism>
<evidence type="ECO:0000313" key="9">
    <source>
        <dbReference type="Proteomes" id="UP001159405"/>
    </source>
</evidence>
<keyword evidence="2" id="KW-0238">DNA-binding</keyword>
<evidence type="ECO:0000256" key="4">
    <source>
        <dbReference type="ARBA" id="ARBA00034617"/>
    </source>
</evidence>
<dbReference type="EC" id="5.6.2.4" evidence="5"/>
<gene>
    <name evidence="8" type="ORF">PLOB_00035071</name>
</gene>
<dbReference type="Gene3D" id="3.40.50.300">
    <property type="entry name" value="P-loop containing nucleotide triphosphate hydrolases"/>
    <property type="match status" value="1"/>
</dbReference>
<evidence type="ECO:0000259" key="7">
    <source>
        <dbReference type="PROSITE" id="PS51194"/>
    </source>
</evidence>
<dbReference type="EMBL" id="CALNXK010000049">
    <property type="protein sequence ID" value="CAH3131316.1"/>
    <property type="molecule type" value="Genomic_DNA"/>
</dbReference>
<dbReference type="Pfam" id="PF00271">
    <property type="entry name" value="Helicase_C"/>
    <property type="match status" value="1"/>
</dbReference>
<dbReference type="InterPro" id="IPR001650">
    <property type="entry name" value="Helicase_C-like"/>
</dbReference>
<comment type="caution">
    <text evidence="8">The sequence shown here is derived from an EMBL/GenBank/DDBJ whole genome shotgun (WGS) entry which is preliminary data.</text>
</comment>
<dbReference type="SUPFAM" id="SSF52540">
    <property type="entry name" value="P-loop containing nucleoside triphosphate hydrolases"/>
    <property type="match status" value="1"/>
</dbReference>
<evidence type="ECO:0000256" key="6">
    <source>
        <dbReference type="ARBA" id="ARBA00044566"/>
    </source>
</evidence>
<comment type="similarity">
    <text evidence="1">Belongs to the helicase family. RecQ subfamily.</text>
</comment>
<evidence type="ECO:0000256" key="2">
    <source>
        <dbReference type="ARBA" id="ARBA00023125"/>
    </source>
</evidence>
<keyword evidence="3" id="KW-0413">Isomerase</keyword>
<keyword evidence="9" id="KW-1185">Reference proteome</keyword>
<comment type="catalytic activity">
    <reaction evidence="4">
        <text>Couples ATP hydrolysis with the unwinding of duplex DNA by translocating in the 3'-5' direction.</text>
        <dbReference type="EC" id="5.6.2.4"/>
    </reaction>
</comment>
<protein>
    <recommendedName>
        <fullName evidence="5">DNA 3'-5' helicase</fullName>
        <ecNumber evidence="5">5.6.2.4</ecNumber>
    </recommendedName>
    <alternativeName>
        <fullName evidence="6">DNA 3'-5' helicase Q1</fullName>
    </alternativeName>
</protein>
<evidence type="ECO:0000313" key="8">
    <source>
        <dbReference type="EMBL" id="CAH3131316.1"/>
    </source>
</evidence>
<dbReference type="PANTHER" id="PTHR13710">
    <property type="entry name" value="DNA HELICASE RECQ FAMILY MEMBER"/>
    <property type="match status" value="1"/>
</dbReference>
<feature type="domain" description="Helicase C-terminal" evidence="7">
    <location>
        <begin position="1"/>
        <end position="147"/>
    </location>
</feature>
<dbReference type="PROSITE" id="PS51194">
    <property type="entry name" value="HELICASE_CTER"/>
    <property type="match status" value="1"/>
</dbReference>
<dbReference type="Proteomes" id="UP001159405">
    <property type="component" value="Unassembled WGS sequence"/>
</dbReference>
<name>A0ABN8P2E6_9CNID</name>
<dbReference type="InterPro" id="IPR027417">
    <property type="entry name" value="P-loop_NTPase"/>
</dbReference>
<reference evidence="8 9" key="1">
    <citation type="submission" date="2022-05" db="EMBL/GenBank/DDBJ databases">
        <authorList>
            <consortium name="Genoscope - CEA"/>
            <person name="William W."/>
        </authorList>
    </citation>
    <scope>NUCLEOTIDE SEQUENCE [LARGE SCALE GENOMIC DNA]</scope>
</reference>
<evidence type="ECO:0000256" key="5">
    <source>
        <dbReference type="ARBA" id="ARBA00034808"/>
    </source>
</evidence>
<dbReference type="SMART" id="SM00490">
    <property type="entry name" value="HELICc"/>
    <property type="match status" value="1"/>
</dbReference>
<accession>A0ABN8P2E6</accession>
<sequence length="275" mass="31346">MKLINYPLTIIYLPLKWCGYAFKLFLTVLGEQSFYPISYHAPQTDLMKDEILKQLTATEVCKIRVVFATVAIGIGVNIPKVRHVIHLDVPRTVESYYQEIGRAGRDNQPARATLYYNGSDIASNKPGMTDEMRTYCKLTNSCLRDYVLTYLGSTRSSRQPIPGQLCCSNCSNSEQQHPKEAHVTHLKKSLSKIKTLSEKEIRKHLLKYRLHLGANRRRFGDIDSCTGFTVKLIDNVVSKCEFLSSTEEIFSSFQIWERSHAEVVLQVIKSVCDES</sequence>
<evidence type="ECO:0000256" key="1">
    <source>
        <dbReference type="ARBA" id="ARBA00005446"/>
    </source>
</evidence>
<dbReference type="PANTHER" id="PTHR13710:SF105">
    <property type="entry name" value="ATP-DEPENDENT DNA HELICASE Q1"/>
    <property type="match status" value="1"/>
</dbReference>
<evidence type="ECO:0000256" key="3">
    <source>
        <dbReference type="ARBA" id="ARBA00023235"/>
    </source>
</evidence>
<proteinExistence type="inferred from homology"/>